<dbReference type="PANTHER" id="PTHR10438:SF463">
    <property type="entry name" value="THIOREDOXIN"/>
    <property type="match status" value="1"/>
</dbReference>
<feature type="domain" description="Thioredoxin" evidence="4">
    <location>
        <begin position="1"/>
        <end position="124"/>
    </location>
</feature>
<dbReference type="Pfam" id="PF00085">
    <property type="entry name" value="Thioredoxin"/>
    <property type="match status" value="1"/>
</dbReference>
<dbReference type="PRINTS" id="PR00421">
    <property type="entry name" value="THIOREDOXIN"/>
</dbReference>
<dbReference type="InterPro" id="IPR050620">
    <property type="entry name" value="Thioredoxin_H-type-like"/>
</dbReference>
<sequence>MGSLFSRQSTAEEGESAVIAVHSAEEWANNWQSHTQSNKLMIIDFAASWCGPCRSIEPAIKAMSSRFTNAVFLKVDVDELPEVSQQWKVQAMPTFVLVKRGQEVGRIVGAKKDELQRTIQRHLNM</sequence>
<dbReference type="Gene3D" id="3.40.30.10">
    <property type="entry name" value="Glutaredoxin"/>
    <property type="match status" value="1"/>
</dbReference>
<dbReference type="InterPro" id="IPR013766">
    <property type="entry name" value="Thioredoxin_domain"/>
</dbReference>
<accession>A0A4S8JH56</accession>
<evidence type="ECO:0000256" key="1">
    <source>
        <dbReference type="ARBA" id="ARBA00022982"/>
    </source>
</evidence>
<name>A0A4S8JH56_MUSBA</name>
<keyword evidence="6" id="KW-1185">Reference proteome</keyword>
<dbReference type="PROSITE" id="PS51352">
    <property type="entry name" value="THIOREDOXIN_2"/>
    <property type="match status" value="1"/>
</dbReference>
<keyword evidence="2" id="KW-1015">Disulfide bond</keyword>
<proteinExistence type="predicted"/>
<keyword evidence="3" id="KW-0676">Redox-active center</keyword>
<evidence type="ECO:0000313" key="6">
    <source>
        <dbReference type="Proteomes" id="UP000317650"/>
    </source>
</evidence>
<evidence type="ECO:0000259" key="4">
    <source>
        <dbReference type="PROSITE" id="PS51352"/>
    </source>
</evidence>
<evidence type="ECO:0000256" key="2">
    <source>
        <dbReference type="ARBA" id="ARBA00023157"/>
    </source>
</evidence>
<evidence type="ECO:0000256" key="3">
    <source>
        <dbReference type="ARBA" id="ARBA00023284"/>
    </source>
</evidence>
<dbReference type="PANTHER" id="PTHR10438">
    <property type="entry name" value="THIOREDOXIN"/>
    <property type="match status" value="1"/>
</dbReference>
<dbReference type="CDD" id="cd02947">
    <property type="entry name" value="TRX_family"/>
    <property type="match status" value="1"/>
</dbReference>
<protein>
    <recommendedName>
        <fullName evidence="4">Thioredoxin domain-containing protein</fullName>
    </recommendedName>
</protein>
<keyword evidence="1" id="KW-0249">Electron transport</keyword>
<gene>
    <name evidence="5" type="ORF">C4D60_Mb07t17070</name>
</gene>
<reference evidence="5 6" key="1">
    <citation type="journal article" date="2019" name="Nat. Plants">
        <title>Genome sequencing of Musa balbisiana reveals subgenome evolution and function divergence in polyploid bananas.</title>
        <authorList>
            <person name="Yao X."/>
        </authorList>
    </citation>
    <scope>NUCLEOTIDE SEQUENCE [LARGE SCALE GENOMIC DNA]</scope>
    <source>
        <strain evidence="6">cv. DH-PKW</strain>
        <tissue evidence="5">Leaves</tissue>
    </source>
</reference>
<dbReference type="SUPFAM" id="SSF52833">
    <property type="entry name" value="Thioredoxin-like"/>
    <property type="match status" value="1"/>
</dbReference>
<dbReference type="Proteomes" id="UP000317650">
    <property type="component" value="Chromosome 7"/>
</dbReference>
<comment type="caution">
    <text evidence="5">The sequence shown here is derived from an EMBL/GenBank/DDBJ whole genome shotgun (WGS) entry which is preliminary data.</text>
</comment>
<dbReference type="AlphaFoldDB" id="A0A4S8JH56"/>
<dbReference type="FunFam" id="3.40.30.10:FF:000245">
    <property type="entry name" value="Thioredoxin"/>
    <property type="match status" value="1"/>
</dbReference>
<organism evidence="5 6">
    <name type="scientific">Musa balbisiana</name>
    <name type="common">Banana</name>
    <dbReference type="NCBI Taxonomy" id="52838"/>
    <lineage>
        <taxon>Eukaryota</taxon>
        <taxon>Viridiplantae</taxon>
        <taxon>Streptophyta</taxon>
        <taxon>Embryophyta</taxon>
        <taxon>Tracheophyta</taxon>
        <taxon>Spermatophyta</taxon>
        <taxon>Magnoliopsida</taxon>
        <taxon>Liliopsida</taxon>
        <taxon>Zingiberales</taxon>
        <taxon>Musaceae</taxon>
        <taxon>Musa</taxon>
    </lineage>
</organism>
<evidence type="ECO:0000313" key="5">
    <source>
        <dbReference type="EMBL" id="THU60849.1"/>
    </source>
</evidence>
<dbReference type="STRING" id="52838.A0A4S8JH56"/>
<keyword evidence="1" id="KW-0813">Transport</keyword>
<dbReference type="InterPro" id="IPR036249">
    <property type="entry name" value="Thioredoxin-like_sf"/>
</dbReference>
<dbReference type="EMBL" id="PYDT01000005">
    <property type="protein sequence ID" value="THU60849.1"/>
    <property type="molecule type" value="Genomic_DNA"/>
</dbReference>